<feature type="compositionally biased region" description="Basic and acidic residues" evidence="1">
    <location>
        <begin position="629"/>
        <end position="645"/>
    </location>
</feature>
<feature type="compositionally biased region" description="Low complexity" evidence="1">
    <location>
        <begin position="918"/>
        <end position="929"/>
    </location>
</feature>
<dbReference type="PANTHER" id="PTHR36419:SF1">
    <property type="entry name" value="RHO1 GEF LOCALIZING PROTEIN 1"/>
    <property type="match status" value="1"/>
</dbReference>
<evidence type="ECO:0000313" key="3">
    <source>
        <dbReference type="EMBL" id="PPQ99223.1"/>
    </source>
</evidence>
<organism evidence="3 4">
    <name type="scientific">Panaeolus cyanescens</name>
    <dbReference type="NCBI Taxonomy" id="181874"/>
    <lineage>
        <taxon>Eukaryota</taxon>
        <taxon>Fungi</taxon>
        <taxon>Dikarya</taxon>
        <taxon>Basidiomycota</taxon>
        <taxon>Agaricomycotina</taxon>
        <taxon>Agaricomycetes</taxon>
        <taxon>Agaricomycetidae</taxon>
        <taxon>Agaricales</taxon>
        <taxon>Agaricineae</taxon>
        <taxon>Galeropsidaceae</taxon>
        <taxon>Panaeolus</taxon>
    </lineage>
</organism>
<dbReference type="Pfam" id="PF02752">
    <property type="entry name" value="Arrestin_C"/>
    <property type="match status" value="1"/>
</dbReference>
<dbReference type="InParanoid" id="A0A409Y8L2"/>
<feature type="compositionally biased region" description="Pro residues" evidence="1">
    <location>
        <begin position="882"/>
        <end position="891"/>
    </location>
</feature>
<dbReference type="AlphaFoldDB" id="A0A409Y8L2"/>
<feature type="compositionally biased region" description="Basic and acidic residues" evidence="1">
    <location>
        <begin position="543"/>
        <end position="556"/>
    </location>
</feature>
<feature type="compositionally biased region" description="Basic and acidic residues" evidence="1">
    <location>
        <begin position="852"/>
        <end position="868"/>
    </location>
</feature>
<dbReference type="InterPro" id="IPR014756">
    <property type="entry name" value="Ig_E-set"/>
</dbReference>
<dbReference type="SUPFAM" id="SSF81296">
    <property type="entry name" value="E set domains"/>
    <property type="match status" value="1"/>
</dbReference>
<evidence type="ECO:0000256" key="1">
    <source>
        <dbReference type="SAM" id="MobiDB-lite"/>
    </source>
</evidence>
<feature type="compositionally biased region" description="Low complexity" evidence="1">
    <location>
        <begin position="518"/>
        <end position="534"/>
    </location>
</feature>
<dbReference type="PANTHER" id="PTHR36419">
    <property type="entry name" value="ARRESTIN FAMILY PROTEIN 1"/>
    <property type="match status" value="1"/>
</dbReference>
<protein>
    <recommendedName>
        <fullName evidence="2">Arrestin C-terminal-like domain-containing protein</fullName>
    </recommendedName>
</protein>
<feature type="compositionally biased region" description="Polar residues" evidence="1">
    <location>
        <begin position="418"/>
        <end position="436"/>
    </location>
</feature>
<feature type="compositionally biased region" description="Basic and acidic residues" evidence="1">
    <location>
        <begin position="713"/>
        <end position="724"/>
    </location>
</feature>
<feature type="domain" description="Arrestin C-terminal-like" evidence="2">
    <location>
        <begin position="175"/>
        <end position="309"/>
    </location>
</feature>
<dbReference type="GO" id="GO:0000917">
    <property type="term" value="P:division septum assembly"/>
    <property type="evidence" value="ECO:0007669"/>
    <property type="project" value="TreeGrafter"/>
</dbReference>
<feature type="region of interest" description="Disordered" evidence="1">
    <location>
        <begin position="400"/>
        <end position="960"/>
    </location>
</feature>
<feature type="compositionally biased region" description="Basic and acidic residues" evidence="1">
    <location>
        <begin position="894"/>
        <end position="905"/>
    </location>
</feature>
<dbReference type="InterPro" id="IPR053060">
    <property type="entry name" value="Cytokinesis_Signaling_Reg"/>
</dbReference>
<dbReference type="Proteomes" id="UP000284842">
    <property type="component" value="Unassembled WGS sequence"/>
</dbReference>
<feature type="compositionally biased region" description="Basic and acidic residues" evidence="1">
    <location>
        <begin position="770"/>
        <end position="787"/>
    </location>
</feature>
<proteinExistence type="predicted"/>
<dbReference type="InterPro" id="IPR011022">
    <property type="entry name" value="Arrestin_C-like"/>
</dbReference>
<feature type="compositionally biased region" description="Pro residues" evidence="1">
    <location>
        <begin position="739"/>
        <end position="763"/>
    </location>
</feature>
<accession>A0A409Y8L2</accession>
<evidence type="ECO:0000313" key="4">
    <source>
        <dbReference type="Proteomes" id="UP000284842"/>
    </source>
</evidence>
<dbReference type="EMBL" id="NHTK01001366">
    <property type="protein sequence ID" value="PPQ99223.1"/>
    <property type="molecule type" value="Genomic_DNA"/>
</dbReference>
<comment type="caution">
    <text evidence="3">The sequence shown here is derived from an EMBL/GenBank/DDBJ whole genome shotgun (WGS) entry which is preliminary data.</text>
</comment>
<feature type="compositionally biased region" description="Low complexity" evidence="1">
    <location>
        <begin position="788"/>
        <end position="808"/>
    </location>
</feature>
<dbReference type="GO" id="GO:0000935">
    <property type="term" value="C:division septum"/>
    <property type="evidence" value="ECO:0007669"/>
    <property type="project" value="TreeGrafter"/>
</dbReference>
<feature type="compositionally biased region" description="Pro residues" evidence="1">
    <location>
        <begin position="504"/>
        <end position="517"/>
    </location>
</feature>
<feature type="compositionally biased region" description="Pro residues" evidence="1">
    <location>
        <begin position="679"/>
        <end position="695"/>
    </location>
</feature>
<dbReference type="InterPro" id="IPR014752">
    <property type="entry name" value="Arrestin-like_C"/>
</dbReference>
<keyword evidence="4" id="KW-1185">Reference proteome</keyword>
<feature type="compositionally biased region" description="Low complexity" evidence="1">
    <location>
        <begin position="606"/>
        <end position="616"/>
    </location>
</feature>
<feature type="compositionally biased region" description="Low complexity" evidence="1">
    <location>
        <begin position="725"/>
        <end position="736"/>
    </location>
</feature>
<dbReference type="Gene3D" id="2.60.40.640">
    <property type="match status" value="1"/>
</dbReference>
<reference evidence="3 4" key="1">
    <citation type="journal article" date="2018" name="Evol. Lett.">
        <title>Horizontal gene cluster transfer increased hallucinogenic mushroom diversity.</title>
        <authorList>
            <person name="Reynolds H.T."/>
            <person name="Vijayakumar V."/>
            <person name="Gluck-Thaler E."/>
            <person name="Korotkin H.B."/>
            <person name="Matheny P.B."/>
            <person name="Slot J.C."/>
        </authorList>
    </citation>
    <scope>NUCLEOTIDE SEQUENCE [LARGE SCALE GENOMIC DNA]</scope>
    <source>
        <strain evidence="3 4">2629</strain>
    </source>
</reference>
<dbReference type="OrthoDB" id="4001642at2759"/>
<feature type="compositionally biased region" description="Polar residues" evidence="1">
    <location>
        <begin position="936"/>
        <end position="951"/>
    </location>
</feature>
<sequence length="960" mass="100620">MSQIKINLQPPPNIDFVTGYPGIPPGPDRPQAAVKGAIEVRVPPQGVKAKWVRIELRKVETLPGGGPNDRFEDYVGPSPVNLWSTSDEYSLLKTQDFPFSIRIPESIPPSIALDNRAGIGYELVASVCVKGKKGFLRKAKSVVVNSVSSIIIDKHELHSTWPVYCQLERRELSQEGVKLTVERNSTCYGPGDRIAVVATVKSDSLNTTILRGYEIFLKEATVFRAGPLAPNKRAAPQVKQAIITENKVAVNATLYGGSNHSAELVCMLPATHTTTTLNAARHIDVTYTLCVKAVMGTGAHIIMELPVIISNWQRQVSFEAISRIGPAPSLSLLPPAHTGGSMPGGVITRTAVEPVAAATLPISRPTAAPQTINAPASNAYGVPAGAAAATAPASRTGYGGITVDEFGRPPGAAPPISPTSTGPIAGASSTVSSTRRPGSAGGGNRFTIMNASPQDPVYRPTAGGSSSGAGGSSATQQWPSAEEEKKRYEAARQGVANVQGAHAAPPPAAPPSPPIPQAPVAQASASRPAAAVSPTKQTFLSAEDEKRQMQRFREAQEAVQRTHGAVSTPVHTRDISDPKPSPSGSSSKPTGAALYNEAMSQRTATGSASGSSSSPAPSVPMGLQYPSAEQEKAILRRYEEAKRAVDVTQSGLGNDEPPPPAGPIPYDSLYPAAKRSPTNAPPPSSSSSYPPPSDAPPAFEATATGGSNIMAHLSEKERMRRAYEAQDQAAYAQQRQNTAPPPAAAPAPAPAPEPTPIVGPPPASQYTNAAEEKELARRKMEARDAAKAAKLAAQQQKLQQQQQQAQAQPGFTPTPPPPRQNSNLSSPGSTSPGFRSAPQPPAVSPTRVLTAAEEKALLKAKHEARDAARGLPQAGMNGNSGSPPPLMPRPPADYIRETQEEDARLSRINNGDYPDLNGSSSRASPPSGAKVGLNMQPFTPFTAQFDSSTSTPPLPNRHAD</sequence>
<evidence type="ECO:0000259" key="2">
    <source>
        <dbReference type="Pfam" id="PF02752"/>
    </source>
</evidence>
<gene>
    <name evidence="3" type="ORF">CVT24_009242</name>
</gene>
<name>A0A409Y8L2_9AGAR</name>
<feature type="compositionally biased region" description="Polar residues" evidence="1">
    <location>
        <begin position="820"/>
        <end position="833"/>
    </location>
</feature>